<evidence type="ECO:0000313" key="1">
    <source>
        <dbReference type="EMBL" id="KKL75620.1"/>
    </source>
</evidence>
<accession>A0A0F9H1U8</accession>
<name>A0A0F9H1U8_9ZZZZ</name>
<reference evidence="1" key="1">
    <citation type="journal article" date="2015" name="Nature">
        <title>Complex archaea that bridge the gap between prokaryotes and eukaryotes.</title>
        <authorList>
            <person name="Spang A."/>
            <person name="Saw J.H."/>
            <person name="Jorgensen S.L."/>
            <person name="Zaremba-Niedzwiedzka K."/>
            <person name="Martijn J."/>
            <person name="Lind A.E."/>
            <person name="van Eijk R."/>
            <person name="Schleper C."/>
            <person name="Guy L."/>
            <person name="Ettema T.J."/>
        </authorList>
    </citation>
    <scope>NUCLEOTIDE SEQUENCE</scope>
</reference>
<feature type="non-terminal residue" evidence="1">
    <location>
        <position position="1"/>
    </location>
</feature>
<proteinExistence type="predicted"/>
<sequence length="373" mass="40629">ASVGDIGQHVARKKYAQEALEQLAQPGGARKLRMRLDGDLLGTGVEAQVGQNFRIFMDDAEEVFKMDASGLSTIKFIQRSLNLKSNSPEQFKLFIAHPKNYSRYMELSNSPGYVGKLIEKRFVARVPLRRRLIGITPDETAKRLGVGAGLLATGFGVTKLYNWFSNNDPAEVVNKSKTAKLNLQSLGAHGPAKSIVDGVTKSLDNIGSAANKLNNGLASGSSSAVSTYIVALTKEHQTMSDALKKWNLVIQNSANRNAAIGAGSMLQNTIDKIGTQLKSVGGIVGISTTGVSEPARDPNILQLQGFLKSNYKLNIEESGKLDKLTVNALKKLEKDFNKRSGDDEFTNFFVIPEDGFVINYNDFLEAGRRIAKY</sequence>
<dbReference type="AlphaFoldDB" id="A0A0F9H1U8"/>
<dbReference type="EMBL" id="LAZR01024299">
    <property type="protein sequence ID" value="KKL75620.1"/>
    <property type="molecule type" value="Genomic_DNA"/>
</dbReference>
<gene>
    <name evidence="1" type="ORF">LCGC14_2053080</name>
</gene>
<organism evidence="1">
    <name type="scientific">marine sediment metagenome</name>
    <dbReference type="NCBI Taxonomy" id="412755"/>
    <lineage>
        <taxon>unclassified sequences</taxon>
        <taxon>metagenomes</taxon>
        <taxon>ecological metagenomes</taxon>
    </lineage>
</organism>
<protein>
    <submittedName>
        <fullName evidence="1">Uncharacterized protein</fullName>
    </submittedName>
</protein>
<comment type="caution">
    <text evidence="1">The sequence shown here is derived from an EMBL/GenBank/DDBJ whole genome shotgun (WGS) entry which is preliminary data.</text>
</comment>